<reference evidence="5 6" key="1">
    <citation type="submission" date="2019-02" db="EMBL/GenBank/DDBJ databases">
        <title>Investigation of anaerobic lignin degradation for improved lignocellulosic biofuels.</title>
        <authorList>
            <person name="Deangelis K."/>
        </authorList>
    </citation>
    <scope>NUCLEOTIDE SEQUENCE [LARGE SCALE GENOMIC DNA]</scope>
    <source>
        <strain evidence="5 6">159R</strain>
    </source>
</reference>
<dbReference type="CDD" id="cd08502">
    <property type="entry name" value="PBP2_NikA_DppA_OppA_like_16"/>
    <property type="match status" value="1"/>
</dbReference>
<evidence type="ECO:0000313" key="6">
    <source>
        <dbReference type="Proteomes" id="UP000294555"/>
    </source>
</evidence>
<dbReference type="GO" id="GO:1904680">
    <property type="term" value="F:peptide transmembrane transporter activity"/>
    <property type="evidence" value="ECO:0007669"/>
    <property type="project" value="TreeGrafter"/>
</dbReference>
<evidence type="ECO:0000256" key="1">
    <source>
        <dbReference type="ARBA" id="ARBA00005695"/>
    </source>
</evidence>
<evidence type="ECO:0000259" key="4">
    <source>
        <dbReference type="Pfam" id="PF00496"/>
    </source>
</evidence>
<evidence type="ECO:0000313" key="5">
    <source>
        <dbReference type="EMBL" id="TCL03584.1"/>
    </source>
</evidence>
<protein>
    <submittedName>
        <fullName evidence="5">Peptide/nickel transport system substrate-binding protein</fullName>
    </submittedName>
</protein>
<dbReference type="InterPro" id="IPR030678">
    <property type="entry name" value="Peptide/Ni-bd"/>
</dbReference>
<accession>A0A4R1N8E6</accession>
<gene>
    <name evidence="5" type="ORF">EZJ58_1659</name>
</gene>
<sequence>MNKAPFAAALLLGLLLPLAGGAAGAAAQTDRNAVLNIAYGNRPGTLDPYLTTNNATSDVDRNIFEELFVINDKFQPVPELVESYRVSPDNLTYTFNLRKGLVFHNGQSLTADDVVASMNRWLAVSTQGKANLPGARFDKLDAYTVSLTLKTPSLITLNILADVKNIAAIMPKSIIDRAQGDKQPVTELIGTGPYRLAEFKQGEYLHLTRFDGYIPRQEPASGLSGKKSAYVKDIYFRYITDESTRLAGALTGEYDLVFNLPKDNIDQLKHAPGIHLYAPASGGSLITYLFNKQTGPFADIKLRRAFNLALDVNSVLVAGYSDPQFFSADSSLGFPQQVDWYSEAGKPFYNQHKLDEARALVKESGYHGQEVVIIATKEYAELYNLAIVAQQVLKQIGINSRLDVYDWPTVLQRRQDPKNFDLCALEFSMRQVLHQYPFLDSRAHFPGWSNSPDIDGVLDQIKQAPSLKAARPLVDKLHVLTWQYLPVIVLGHTQPDIIAVKNTVQGYDDLIGPILWNVRVNKQ</sequence>
<dbReference type="RefSeq" id="WP_132922439.1">
    <property type="nucleotide sequence ID" value="NZ_SJOI01000001.1"/>
</dbReference>
<comment type="caution">
    <text evidence="5">The sequence shown here is derived from an EMBL/GenBank/DDBJ whole genome shotgun (WGS) entry which is preliminary data.</text>
</comment>
<feature type="domain" description="Solute-binding protein family 5" evidence="4">
    <location>
        <begin position="75"/>
        <end position="428"/>
    </location>
</feature>
<dbReference type="Proteomes" id="UP000294555">
    <property type="component" value="Unassembled WGS sequence"/>
</dbReference>
<dbReference type="InterPro" id="IPR039424">
    <property type="entry name" value="SBP_5"/>
</dbReference>
<dbReference type="OrthoDB" id="9801912at2"/>
<organism evidence="5 6">
    <name type="scientific">Sodalis ligni</name>
    <dbReference type="NCBI Taxonomy" id="2697027"/>
    <lineage>
        <taxon>Bacteria</taxon>
        <taxon>Pseudomonadati</taxon>
        <taxon>Pseudomonadota</taxon>
        <taxon>Gammaproteobacteria</taxon>
        <taxon>Enterobacterales</taxon>
        <taxon>Bruguierivoracaceae</taxon>
        <taxon>Sodalis</taxon>
    </lineage>
</organism>
<dbReference type="GO" id="GO:0015833">
    <property type="term" value="P:peptide transport"/>
    <property type="evidence" value="ECO:0007669"/>
    <property type="project" value="TreeGrafter"/>
</dbReference>
<name>A0A4R1N8E6_9GAMM</name>
<dbReference type="GO" id="GO:0043190">
    <property type="term" value="C:ATP-binding cassette (ABC) transporter complex"/>
    <property type="evidence" value="ECO:0007669"/>
    <property type="project" value="InterPro"/>
</dbReference>
<dbReference type="SUPFAM" id="SSF53850">
    <property type="entry name" value="Periplasmic binding protein-like II"/>
    <property type="match status" value="1"/>
</dbReference>
<dbReference type="EMBL" id="SJOI01000001">
    <property type="protein sequence ID" value="TCL03584.1"/>
    <property type="molecule type" value="Genomic_DNA"/>
</dbReference>
<feature type="chain" id="PRO_5020506729" evidence="3">
    <location>
        <begin position="23"/>
        <end position="523"/>
    </location>
</feature>
<feature type="signal peptide" evidence="3">
    <location>
        <begin position="1"/>
        <end position="22"/>
    </location>
</feature>
<proteinExistence type="inferred from homology"/>
<keyword evidence="2 3" id="KW-0732">Signal</keyword>
<dbReference type="AlphaFoldDB" id="A0A4R1N8E6"/>
<dbReference type="Gene3D" id="3.40.190.10">
    <property type="entry name" value="Periplasmic binding protein-like II"/>
    <property type="match status" value="1"/>
</dbReference>
<dbReference type="InterPro" id="IPR000914">
    <property type="entry name" value="SBP_5_dom"/>
</dbReference>
<dbReference type="PANTHER" id="PTHR30290">
    <property type="entry name" value="PERIPLASMIC BINDING COMPONENT OF ABC TRANSPORTER"/>
    <property type="match status" value="1"/>
</dbReference>
<evidence type="ECO:0000256" key="2">
    <source>
        <dbReference type="ARBA" id="ARBA00022729"/>
    </source>
</evidence>
<dbReference type="PANTHER" id="PTHR30290:SF38">
    <property type="entry name" value="D,D-DIPEPTIDE-BINDING PERIPLASMIC PROTEIN DDPA-RELATED"/>
    <property type="match status" value="1"/>
</dbReference>
<dbReference type="Pfam" id="PF00496">
    <property type="entry name" value="SBP_bac_5"/>
    <property type="match status" value="1"/>
</dbReference>
<keyword evidence="6" id="KW-1185">Reference proteome</keyword>
<evidence type="ECO:0000256" key="3">
    <source>
        <dbReference type="SAM" id="SignalP"/>
    </source>
</evidence>
<dbReference type="Gene3D" id="3.90.76.10">
    <property type="entry name" value="Dipeptide-binding Protein, Domain 1"/>
    <property type="match status" value="1"/>
</dbReference>
<dbReference type="GO" id="GO:0030288">
    <property type="term" value="C:outer membrane-bounded periplasmic space"/>
    <property type="evidence" value="ECO:0007669"/>
    <property type="project" value="UniProtKB-ARBA"/>
</dbReference>
<comment type="similarity">
    <text evidence="1">Belongs to the bacterial solute-binding protein 5 family.</text>
</comment>
<dbReference type="PIRSF" id="PIRSF002741">
    <property type="entry name" value="MppA"/>
    <property type="match status" value="1"/>
</dbReference>
<dbReference type="Gene3D" id="3.10.105.10">
    <property type="entry name" value="Dipeptide-binding Protein, Domain 3"/>
    <property type="match status" value="1"/>
</dbReference>